<dbReference type="AlphaFoldDB" id="B5GST6"/>
<feature type="transmembrane region" description="Helical" evidence="1">
    <location>
        <begin position="87"/>
        <end position="107"/>
    </location>
</feature>
<keyword evidence="1" id="KW-1133">Transmembrane helix</keyword>
<dbReference type="GeneID" id="93729638"/>
<accession>B5GST6</accession>
<feature type="transmembrane region" description="Helical" evidence="1">
    <location>
        <begin position="50"/>
        <end position="75"/>
    </location>
</feature>
<dbReference type="OrthoDB" id="4335339at2"/>
<gene>
    <name evidence="2" type="ORF">SCLAV_3867</name>
</gene>
<sequence>MESRQRPPWLPGCLTLLLGGLAGYGTDRISLAARRECSVVVREFISLFDWWFWQTPLAVIAGATAGLLSWALAAVAVRRAPRWVRAVVPAGFFLAVLTGLALWHFVWIGTPTNVAQDGAAPGCTSDNAPRWAPDWLPVGPPLILPPEG</sequence>
<dbReference type="Proteomes" id="UP000002357">
    <property type="component" value="Chromosome"/>
</dbReference>
<dbReference type="STRING" id="1901.BB341_09400"/>
<evidence type="ECO:0000313" key="3">
    <source>
        <dbReference type="Proteomes" id="UP000002357"/>
    </source>
</evidence>
<dbReference type="eggNOG" id="ENOG50322M6">
    <property type="taxonomic scope" value="Bacteria"/>
</dbReference>
<keyword evidence="3" id="KW-1185">Reference proteome</keyword>
<name>B5GST6_STRCL</name>
<reference evidence="2 3" key="1">
    <citation type="journal article" date="2010" name="Genome Biol. Evol.">
        <title>The sequence of a 1.8-mb bacterial linear plasmid reveals a rich evolutionary reservoir of secondary metabolic pathways.</title>
        <authorList>
            <person name="Medema M.H."/>
            <person name="Trefzer A."/>
            <person name="Kovalchuk A."/>
            <person name="van den Berg M."/>
            <person name="Mueller U."/>
            <person name="Heijne W."/>
            <person name="Wu L."/>
            <person name="Alam M.T."/>
            <person name="Ronning C.M."/>
            <person name="Nierman W.C."/>
            <person name="Bovenberg R.A.L."/>
            <person name="Breitling R."/>
            <person name="Takano E."/>
        </authorList>
    </citation>
    <scope>NUCLEOTIDE SEQUENCE [LARGE SCALE GENOMIC DNA]</scope>
    <source>
        <strain evidence="3">ATCC 27064 / DSM 738 / JCM 4710 / NBRC 13307 / NCIMB 12785 / NRRL 3585 / VKM Ac-602</strain>
    </source>
</reference>
<evidence type="ECO:0000313" key="2">
    <source>
        <dbReference type="EMBL" id="EFG08939.1"/>
    </source>
</evidence>
<dbReference type="RefSeq" id="WP_003954871.1">
    <property type="nucleotide sequence ID" value="NZ_CM000913.1"/>
</dbReference>
<evidence type="ECO:0000256" key="1">
    <source>
        <dbReference type="SAM" id="Phobius"/>
    </source>
</evidence>
<dbReference type="EMBL" id="CM000913">
    <property type="protein sequence ID" value="EFG08939.1"/>
    <property type="molecule type" value="Genomic_DNA"/>
</dbReference>
<keyword evidence="1" id="KW-0472">Membrane</keyword>
<proteinExistence type="predicted"/>
<organism evidence="2 3">
    <name type="scientific">Streptomyces clavuligerus</name>
    <dbReference type="NCBI Taxonomy" id="1901"/>
    <lineage>
        <taxon>Bacteria</taxon>
        <taxon>Bacillati</taxon>
        <taxon>Actinomycetota</taxon>
        <taxon>Actinomycetes</taxon>
        <taxon>Kitasatosporales</taxon>
        <taxon>Streptomycetaceae</taxon>
        <taxon>Streptomyces</taxon>
    </lineage>
</organism>
<protein>
    <submittedName>
        <fullName evidence="2">Uncharacterized protein</fullName>
    </submittedName>
</protein>
<dbReference type="KEGG" id="sclf:BB341_09400"/>
<keyword evidence="1" id="KW-0812">Transmembrane</keyword>